<gene>
    <name evidence="1" type="ORF">NQ318_004032</name>
</gene>
<reference evidence="1" key="1">
    <citation type="journal article" date="2023" name="Insect Mol. Biol.">
        <title>Genome sequencing provides insights into the evolution of gene families encoding plant cell wall-degrading enzymes in longhorned beetles.</title>
        <authorList>
            <person name="Shin N.R."/>
            <person name="Okamura Y."/>
            <person name="Kirsch R."/>
            <person name="Pauchet Y."/>
        </authorList>
    </citation>
    <scope>NUCLEOTIDE SEQUENCE</scope>
    <source>
        <strain evidence="1">AMC_N1</strain>
    </source>
</reference>
<sequence>METIDTAYNGVRIDRIGEYIGSKNGYGIGEDDGYFGIGGGGGSTGRGERATWSDRDADKDEYRVEEWLQKCGSRASAEAVGIDKDGGYFMKRRTGDEVELRYG</sequence>
<comment type="caution">
    <text evidence="1">The sequence shown here is derived from an EMBL/GenBank/DDBJ whole genome shotgun (WGS) entry which is preliminary data.</text>
</comment>
<keyword evidence="2" id="KW-1185">Reference proteome</keyword>
<name>A0AAV8ZA19_9CUCU</name>
<accession>A0AAV8ZA19</accession>
<dbReference type="AlphaFoldDB" id="A0AAV8ZA19"/>
<evidence type="ECO:0000313" key="2">
    <source>
        <dbReference type="Proteomes" id="UP001162162"/>
    </source>
</evidence>
<dbReference type="EMBL" id="JAPWTK010000009">
    <property type="protein sequence ID" value="KAJ8960306.1"/>
    <property type="molecule type" value="Genomic_DNA"/>
</dbReference>
<evidence type="ECO:0000313" key="1">
    <source>
        <dbReference type="EMBL" id="KAJ8960306.1"/>
    </source>
</evidence>
<proteinExistence type="predicted"/>
<organism evidence="1 2">
    <name type="scientific">Aromia moschata</name>
    <dbReference type="NCBI Taxonomy" id="1265417"/>
    <lineage>
        <taxon>Eukaryota</taxon>
        <taxon>Metazoa</taxon>
        <taxon>Ecdysozoa</taxon>
        <taxon>Arthropoda</taxon>
        <taxon>Hexapoda</taxon>
        <taxon>Insecta</taxon>
        <taxon>Pterygota</taxon>
        <taxon>Neoptera</taxon>
        <taxon>Endopterygota</taxon>
        <taxon>Coleoptera</taxon>
        <taxon>Polyphaga</taxon>
        <taxon>Cucujiformia</taxon>
        <taxon>Chrysomeloidea</taxon>
        <taxon>Cerambycidae</taxon>
        <taxon>Cerambycinae</taxon>
        <taxon>Callichromatini</taxon>
        <taxon>Aromia</taxon>
    </lineage>
</organism>
<dbReference type="Proteomes" id="UP001162162">
    <property type="component" value="Unassembled WGS sequence"/>
</dbReference>
<protein>
    <submittedName>
        <fullName evidence="1">Uncharacterized protein</fullName>
    </submittedName>
</protein>